<dbReference type="OrthoDB" id="145361at2"/>
<evidence type="ECO:0000256" key="1">
    <source>
        <dbReference type="SAM" id="MobiDB-lite"/>
    </source>
</evidence>
<dbReference type="EMBL" id="SZNQ01000003">
    <property type="protein sequence ID" value="TKS96334.1"/>
    <property type="molecule type" value="Genomic_DNA"/>
</dbReference>
<dbReference type="RefSeq" id="WP_137311432.1">
    <property type="nucleotide sequence ID" value="NZ_SZNQ01000003.1"/>
</dbReference>
<comment type="caution">
    <text evidence="2">The sequence shown here is derived from an EMBL/GenBank/DDBJ whole genome shotgun (WGS) entry which is preliminary data.</text>
</comment>
<organism evidence="2 3">
    <name type="scientific">Streptomyces lasalocidi</name>
    <name type="common">Streptomyces lasaliensis</name>
    <dbReference type="NCBI Taxonomy" id="324833"/>
    <lineage>
        <taxon>Bacteria</taxon>
        <taxon>Bacillati</taxon>
        <taxon>Actinomycetota</taxon>
        <taxon>Actinomycetes</taxon>
        <taxon>Kitasatosporales</taxon>
        <taxon>Streptomycetaceae</taxon>
        <taxon>Streptomyces</taxon>
    </lineage>
</organism>
<accession>A0A4U5W4F9</accession>
<dbReference type="InterPro" id="IPR029058">
    <property type="entry name" value="AB_hydrolase_fold"/>
</dbReference>
<dbReference type="Gene3D" id="3.40.50.1820">
    <property type="entry name" value="alpha/beta hydrolase"/>
    <property type="match status" value="1"/>
</dbReference>
<evidence type="ECO:0000313" key="3">
    <source>
        <dbReference type="Proteomes" id="UP000305929"/>
    </source>
</evidence>
<protein>
    <submittedName>
        <fullName evidence="2">Uncharacterized protein</fullName>
    </submittedName>
</protein>
<gene>
    <name evidence="2" type="ORF">E4U91_37310</name>
</gene>
<dbReference type="SUPFAM" id="SSF53474">
    <property type="entry name" value="alpha/beta-Hydrolases"/>
    <property type="match status" value="1"/>
</dbReference>
<sequence>MTTVLFVHGTGVRKASYDATFALFSAGLAAVRPRAEAARCYWGDAHGARLNAGGVSVPAGESDRGPGDVAVEPSAAVDAAEADAALWGLLERDPLFELRLAGAEGAFAGPWAGPGRSVPDGPFGQAPHPVSPPPGVASRGEELLDVAALSADDPDVADAASAAGLDAVLAAALEAVLNAEVLEEALEAEPETLGDSWTDGDLRVALARAVVAQALRMADERLEGTWACDGDHRDALVAALVAALGGSDRGVGAAVGKFGLNVALRLGATRPLERRRSALTEASAPAAGDVLHYLARGEALRGFLAEAVHPVGGPVVLVAHSLGGIACAELLADLHLPAVELLVTVGSQAPLLYELDALPVLPFGRGLPASFPRWVNVYDRRDLLGYVGEGVFPGRVEDRVIDNRTAFPRAHSAYFGNRAFYSVLDEVLPPDEVLA</sequence>
<name>A0A4U5W4F9_STRLS</name>
<proteinExistence type="predicted"/>
<evidence type="ECO:0000313" key="2">
    <source>
        <dbReference type="EMBL" id="TKS96334.1"/>
    </source>
</evidence>
<keyword evidence="3" id="KW-1185">Reference proteome</keyword>
<feature type="region of interest" description="Disordered" evidence="1">
    <location>
        <begin position="112"/>
        <end position="138"/>
    </location>
</feature>
<dbReference type="AlphaFoldDB" id="A0A4U5W4F9"/>
<reference evidence="2 3" key="1">
    <citation type="submission" date="2019-04" db="EMBL/GenBank/DDBJ databases">
        <title>Streptomyces lasaliensis sp. nov., an Actinomycete isolated from soil which produces the polyether antibiotic lasalocid.</title>
        <authorList>
            <person name="Erwin G."/>
            <person name="Haber C."/>
        </authorList>
    </citation>
    <scope>NUCLEOTIDE SEQUENCE [LARGE SCALE GENOMIC DNA]</scope>
    <source>
        <strain evidence="2 3">X-537</strain>
    </source>
</reference>
<dbReference type="Proteomes" id="UP000305929">
    <property type="component" value="Unassembled WGS sequence"/>
</dbReference>